<organism evidence="7 8">
    <name type="scientific">Angustibacter aerolatus</name>
    <dbReference type="NCBI Taxonomy" id="1162965"/>
    <lineage>
        <taxon>Bacteria</taxon>
        <taxon>Bacillati</taxon>
        <taxon>Actinomycetota</taxon>
        <taxon>Actinomycetes</taxon>
        <taxon>Kineosporiales</taxon>
        <taxon>Kineosporiaceae</taxon>
    </lineage>
</organism>
<feature type="region of interest" description="Disordered" evidence="5">
    <location>
        <begin position="77"/>
        <end position="103"/>
    </location>
</feature>
<evidence type="ECO:0000256" key="1">
    <source>
        <dbReference type="ARBA" id="ARBA00004921"/>
    </source>
</evidence>
<feature type="domain" description="Glucose-6-phosphate dehydrogenase C-terminal" evidence="6">
    <location>
        <begin position="1"/>
        <end position="213"/>
    </location>
</feature>
<keyword evidence="2" id="KW-0521">NADP</keyword>
<evidence type="ECO:0000256" key="3">
    <source>
        <dbReference type="ARBA" id="ARBA00023002"/>
    </source>
</evidence>
<dbReference type="InterPro" id="IPR022675">
    <property type="entry name" value="G6P_DH_C"/>
</dbReference>
<sequence length="219" mass="23022">MEPPLSLGADDLQSARESVVAAFRPLEPEDVVLGQFDGYLDTEGVAEGSTTDTFAAVRLWVDTDRWHGVPFLLRSGKQARAERPAGQPGVPRAGRRPPALGAAGRQRAALDLSGDGAIGLGMVVKEPGAGTDLATSTVSLKLGAVEGAEPLPPYVRLIHDVVVGDRSLFTRPDGLEHAWDVVTPVLDARPEALPYEPGSHGPDAAADLAAPDGWLLDRD</sequence>
<keyword evidence="3" id="KW-0560">Oxidoreductase</keyword>
<evidence type="ECO:0000256" key="5">
    <source>
        <dbReference type="SAM" id="MobiDB-lite"/>
    </source>
</evidence>
<evidence type="ECO:0000256" key="4">
    <source>
        <dbReference type="ARBA" id="ARBA00023277"/>
    </source>
</evidence>
<keyword evidence="8" id="KW-1185">Reference proteome</keyword>
<feature type="compositionally biased region" description="Low complexity" evidence="5">
    <location>
        <begin position="84"/>
        <end position="103"/>
    </location>
</feature>
<feature type="region of interest" description="Disordered" evidence="5">
    <location>
        <begin position="192"/>
        <end position="219"/>
    </location>
</feature>
<evidence type="ECO:0000313" key="8">
    <source>
        <dbReference type="Proteomes" id="UP001157017"/>
    </source>
</evidence>
<dbReference type="SUPFAM" id="SSF55347">
    <property type="entry name" value="Glyceraldehyde-3-phosphate dehydrogenase-like, C-terminal domain"/>
    <property type="match status" value="1"/>
</dbReference>
<dbReference type="PANTHER" id="PTHR23429:SF0">
    <property type="entry name" value="GLUCOSE-6-PHOSPHATE 1-DEHYDROGENASE"/>
    <property type="match status" value="1"/>
</dbReference>
<dbReference type="EMBL" id="BSUZ01000001">
    <property type="protein sequence ID" value="GMA87334.1"/>
    <property type="molecule type" value="Genomic_DNA"/>
</dbReference>
<comment type="pathway">
    <text evidence="1">Carbohydrate degradation.</text>
</comment>
<dbReference type="PANTHER" id="PTHR23429">
    <property type="entry name" value="GLUCOSE-6-PHOSPHATE 1-DEHYDROGENASE G6PD"/>
    <property type="match status" value="1"/>
</dbReference>
<accession>A0ABQ6JJN6</accession>
<comment type="caution">
    <text evidence="7">The sequence shown here is derived from an EMBL/GenBank/DDBJ whole genome shotgun (WGS) entry which is preliminary data.</text>
</comment>
<name>A0ABQ6JJN6_9ACTN</name>
<protein>
    <recommendedName>
        <fullName evidence="6">Glucose-6-phosphate dehydrogenase C-terminal domain-containing protein</fullName>
    </recommendedName>
</protein>
<feature type="compositionally biased region" description="Low complexity" evidence="5">
    <location>
        <begin position="201"/>
        <end position="219"/>
    </location>
</feature>
<dbReference type="Proteomes" id="UP001157017">
    <property type="component" value="Unassembled WGS sequence"/>
</dbReference>
<reference evidence="8" key="1">
    <citation type="journal article" date="2019" name="Int. J. Syst. Evol. Microbiol.">
        <title>The Global Catalogue of Microorganisms (GCM) 10K type strain sequencing project: providing services to taxonomists for standard genome sequencing and annotation.</title>
        <authorList>
            <consortium name="The Broad Institute Genomics Platform"/>
            <consortium name="The Broad Institute Genome Sequencing Center for Infectious Disease"/>
            <person name="Wu L."/>
            <person name="Ma J."/>
        </authorList>
    </citation>
    <scope>NUCLEOTIDE SEQUENCE [LARGE SCALE GENOMIC DNA]</scope>
    <source>
        <strain evidence="8">NBRC 108730</strain>
    </source>
</reference>
<proteinExistence type="predicted"/>
<keyword evidence="4" id="KW-0119">Carbohydrate metabolism</keyword>
<dbReference type="InterPro" id="IPR001282">
    <property type="entry name" value="G6P_DH"/>
</dbReference>
<dbReference type="Gene3D" id="3.30.360.10">
    <property type="entry name" value="Dihydrodipicolinate Reductase, domain 2"/>
    <property type="match status" value="1"/>
</dbReference>
<evidence type="ECO:0000313" key="7">
    <source>
        <dbReference type="EMBL" id="GMA87334.1"/>
    </source>
</evidence>
<evidence type="ECO:0000259" key="6">
    <source>
        <dbReference type="Pfam" id="PF02781"/>
    </source>
</evidence>
<dbReference type="Pfam" id="PF02781">
    <property type="entry name" value="G6PD_C"/>
    <property type="match status" value="1"/>
</dbReference>
<gene>
    <name evidence="7" type="ORF">GCM10025868_25840</name>
</gene>
<evidence type="ECO:0000256" key="2">
    <source>
        <dbReference type="ARBA" id="ARBA00022857"/>
    </source>
</evidence>